<evidence type="ECO:0000313" key="3">
    <source>
        <dbReference type="EMBL" id="KAJ8437669.1"/>
    </source>
</evidence>
<feature type="chain" id="PRO_5040141692" evidence="2">
    <location>
        <begin position="22"/>
        <end position="197"/>
    </location>
</feature>
<feature type="signal peptide" evidence="2">
    <location>
        <begin position="1"/>
        <end position="21"/>
    </location>
</feature>
<evidence type="ECO:0000313" key="4">
    <source>
        <dbReference type="Proteomes" id="UP001153076"/>
    </source>
</evidence>
<feature type="compositionally biased region" description="Low complexity" evidence="1">
    <location>
        <begin position="177"/>
        <end position="197"/>
    </location>
</feature>
<evidence type="ECO:0000256" key="1">
    <source>
        <dbReference type="SAM" id="MobiDB-lite"/>
    </source>
</evidence>
<protein>
    <submittedName>
        <fullName evidence="3">Uncharacterized protein</fullName>
    </submittedName>
</protein>
<gene>
    <name evidence="3" type="ORF">Cgig2_028607</name>
</gene>
<dbReference type="OrthoDB" id="1685790at2759"/>
<dbReference type="Proteomes" id="UP001153076">
    <property type="component" value="Unassembled WGS sequence"/>
</dbReference>
<accession>A0A9Q1QDG3</accession>
<dbReference type="AlphaFoldDB" id="A0A9Q1QDG3"/>
<name>A0A9Q1QDG3_9CARY</name>
<evidence type="ECO:0000256" key="2">
    <source>
        <dbReference type="SAM" id="SignalP"/>
    </source>
</evidence>
<comment type="caution">
    <text evidence="3">The sequence shown here is derived from an EMBL/GenBank/DDBJ whole genome shotgun (WGS) entry which is preliminary data.</text>
</comment>
<organism evidence="3 4">
    <name type="scientific">Carnegiea gigantea</name>
    <dbReference type="NCBI Taxonomy" id="171969"/>
    <lineage>
        <taxon>Eukaryota</taxon>
        <taxon>Viridiplantae</taxon>
        <taxon>Streptophyta</taxon>
        <taxon>Embryophyta</taxon>
        <taxon>Tracheophyta</taxon>
        <taxon>Spermatophyta</taxon>
        <taxon>Magnoliopsida</taxon>
        <taxon>eudicotyledons</taxon>
        <taxon>Gunneridae</taxon>
        <taxon>Pentapetalae</taxon>
        <taxon>Caryophyllales</taxon>
        <taxon>Cactineae</taxon>
        <taxon>Cactaceae</taxon>
        <taxon>Cactoideae</taxon>
        <taxon>Echinocereeae</taxon>
        <taxon>Carnegiea</taxon>
    </lineage>
</organism>
<proteinExistence type="predicted"/>
<keyword evidence="4" id="KW-1185">Reference proteome</keyword>
<sequence>MGAIGWELAWLLAGLAATTSTITMAPKKRLKAEHLTANHIFPQADSQNGVLAGELFLLWAALNRKTINANAFIANHVDEHAKSAKVVIGENGIITALARALGYSTQLWLNYHGHALFALPNQAKTTITHPSNHVYNDDGDGESRGKSEGSDEDGSDDDVEEVPRGQNGKRQAPVDPSAGTSGVAAATSSGAMGPSMF</sequence>
<feature type="compositionally biased region" description="Acidic residues" evidence="1">
    <location>
        <begin position="150"/>
        <end position="160"/>
    </location>
</feature>
<reference evidence="3" key="1">
    <citation type="submission" date="2022-04" db="EMBL/GenBank/DDBJ databases">
        <title>Carnegiea gigantea Genome sequencing and assembly v2.</title>
        <authorList>
            <person name="Copetti D."/>
            <person name="Sanderson M.J."/>
            <person name="Burquez A."/>
            <person name="Wojciechowski M.F."/>
        </authorList>
    </citation>
    <scope>NUCLEOTIDE SEQUENCE</scope>
    <source>
        <strain evidence="3">SGP5-SGP5p</strain>
        <tissue evidence="3">Aerial part</tissue>
    </source>
</reference>
<keyword evidence="2" id="KW-0732">Signal</keyword>
<dbReference type="EMBL" id="JAKOGI010000288">
    <property type="protein sequence ID" value="KAJ8437669.1"/>
    <property type="molecule type" value="Genomic_DNA"/>
</dbReference>
<feature type="region of interest" description="Disordered" evidence="1">
    <location>
        <begin position="128"/>
        <end position="197"/>
    </location>
</feature>